<dbReference type="PANTHER" id="PTHR31111:SF136">
    <property type="entry name" value="F-BOX ASSOCIATED DOMAIN-CONTAINING PROTEIN"/>
    <property type="match status" value="1"/>
</dbReference>
<dbReference type="AlphaFoldDB" id="N1R0B7"/>
<evidence type="ECO:0000313" key="1">
    <source>
        <dbReference type="EnsemblPlants" id="EMT17171"/>
    </source>
</evidence>
<sequence length="225" mass="24912">MASQIPPTKPADGQGSTTINDDVLYEILLRLPAKPLCRLRAMCQSWRSLLSTPSFIAAHKARQAAPLLDVRDRKHDGSTVSVHILDMLSGKSVREIRIENSRGRFMTSLVLMRPPQDLPLVRLPGNIDDGLRLRVLDPATATDFALPHVDHDKQQPYRKSFMVGRASTRAYKVLCISTSMSFPYRHQLCTPSRATMGGERRGRPRSGRSTAGMGHPSRGLPTSCS</sequence>
<protein>
    <submittedName>
        <fullName evidence="1">Uncharacterized protein</fullName>
    </submittedName>
</protein>
<dbReference type="Gene3D" id="1.20.1280.50">
    <property type="match status" value="1"/>
</dbReference>
<dbReference type="EnsemblPlants" id="EMT17171">
    <property type="protein sequence ID" value="EMT17171"/>
    <property type="gene ID" value="F775_03123"/>
</dbReference>
<reference evidence="1" key="1">
    <citation type="submission" date="2015-06" db="UniProtKB">
        <authorList>
            <consortium name="EnsemblPlants"/>
        </authorList>
    </citation>
    <scope>IDENTIFICATION</scope>
</reference>
<dbReference type="InterPro" id="IPR036047">
    <property type="entry name" value="F-box-like_dom_sf"/>
</dbReference>
<name>N1R0B7_AEGTA</name>
<dbReference type="InterPro" id="IPR001810">
    <property type="entry name" value="F-box_dom"/>
</dbReference>
<dbReference type="SMART" id="SM00256">
    <property type="entry name" value="FBOX"/>
    <property type="match status" value="1"/>
</dbReference>
<dbReference type="Pfam" id="PF00646">
    <property type="entry name" value="F-box"/>
    <property type="match status" value="1"/>
</dbReference>
<organism evidence="1">
    <name type="scientific">Aegilops tauschii</name>
    <name type="common">Tausch's goatgrass</name>
    <name type="synonym">Aegilops squarrosa</name>
    <dbReference type="NCBI Taxonomy" id="37682"/>
    <lineage>
        <taxon>Eukaryota</taxon>
        <taxon>Viridiplantae</taxon>
        <taxon>Streptophyta</taxon>
        <taxon>Embryophyta</taxon>
        <taxon>Tracheophyta</taxon>
        <taxon>Spermatophyta</taxon>
        <taxon>Magnoliopsida</taxon>
        <taxon>Liliopsida</taxon>
        <taxon>Poales</taxon>
        <taxon>Poaceae</taxon>
        <taxon>BOP clade</taxon>
        <taxon>Pooideae</taxon>
        <taxon>Triticodae</taxon>
        <taxon>Triticeae</taxon>
        <taxon>Triticinae</taxon>
        <taxon>Aegilops</taxon>
    </lineage>
</organism>
<dbReference type="PANTHER" id="PTHR31111">
    <property type="entry name" value="BNAA05G37150D PROTEIN-RELATED"/>
    <property type="match status" value="1"/>
</dbReference>
<accession>N1R0B7</accession>
<dbReference type="ExpressionAtlas" id="N1R0B7">
    <property type="expression patterns" value="baseline"/>
</dbReference>
<dbReference type="SUPFAM" id="SSF81383">
    <property type="entry name" value="F-box domain"/>
    <property type="match status" value="1"/>
</dbReference>
<dbReference type="CDD" id="cd22157">
    <property type="entry name" value="F-box_AtFBW1-like"/>
    <property type="match status" value="1"/>
</dbReference>
<proteinExistence type="predicted"/>